<keyword evidence="3" id="KW-0862">Zinc</keyword>
<keyword evidence="2 4" id="KW-0863">Zinc-finger</keyword>
<dbReference type="Gene3D" id="3.30.160.60">
    <property type="entry name" value="Classic Zinc Finger"/>
    <property type="match status" value="1"/>
</dbReference>
<dbReference type="GO" id="GO:0006457">
    <property type="term" value="P:protein folding"/>
    <property type="evidence" value="ECO:0007669"/>
    <property type="project" value="TreeGrafter"/>
</dbReference>
<accession>A0A9P0IMX4</accession>
<dbReference type="SUPFAM" id="SSF57845">
    <property type="entry name" value="B-box zinc-binding domain"/>
    <property type="match status" value="1"/>
</dbReference>
<dbReference type="InterPro" id="IPR002130">
    <property type="entry name" value="Cyclophilin-type_PPIase_dom"/>
</dbReference>
<dbReference type="EMBL" id="OU899034">
    <property type="protein sequence ID" value="CAH1708606.1"/>
    <property type="molecule type" value="Genomic_DNA"/>
</dbReference>
<dbReference type="InterPro" id="IPR013083">
    <property type="entry name" value="Znf_RING/FYVE/PHD"/>
</dbReference>
<reference evidence="8" key="2">
    <citation type="submission" date="2022-10" db="EMBL/GenBank/DDBJ databases">
        <authorList>
            <consortium name="ENA_rothamsted_submissions"/>
            <consortium name="culmorum"/>
            <person name="King R."/>
        </authorList>
    </citation>
    <scope>NUCLEOTIDE SEQUENCE</scope>
</reference>
<keyword evidence="1" id="KW-0479">Metal-binding</keyword>
<dbReference type="InterPro" id="IPR017907">
    <property type="entry name" value="Znf_RING_CS"/>
</dbReference>
<organism evidence="8 9">
    <name type="scientific">Aphis gossypii</name>
    <name type="common">Cotton aphid</name>
    <dbReference type="NCBI Taxonomy" id="80765"/>
    <lineage>
        <taxon>Eukaryota</taxon>
        <taxon>Metazoa</taxon>
        <taxon>Ecdysozoa</taxon>
        <taxon>Arthropoda</taxon>
        <taxon>Hexapoda</taxon>
        <taxon>Insecta</taxon>
        <taxon>Pterygota</taxon>
        <taxon>Neoptera</taxon>
        <taxon>Paraneoptera</taxon>
        <taxon>Hemiptera</taxon>
        <taxon>Sternorrhyncha</taxon>
        <taxon>Aphidomorpha</taxon>
        <taxon>Aphidoidea</taxon>
        <taxon>Aphididae</taxon>
        <taxon>Aphidini</taxon>
        <taxon>Aphis</taxon>
        <taxon>Aphis</taxon>
    </lineage>
</organism>
<dbReference type="GO" id="GO:0003755">
    <property type="term" value="F:peptidyl-prolyl cis-trans isomerase activity"/>
    <property type="evidence" value="ECO:0007669"/>
    <property type="project" value="InterPro"/>
</dbReference>
<feature type="domain" description="RING-type" evidence="6">
    <location>
        <begin position="16"/>
        <end position="59"/>
    </location>
</feature>
<dbReference type="SUPFAM" id="SSF57850">
    <property type="entry name" value="RING/U-box"/>
    <property type="match status" value="1"/>
</dbReference>
<dbReference type="PANTHER" id="PTHR11071">
    <property type="entry name" value="PEPTIDYL-PROLYL CIS-TRANS ISOMERASE"/>
    <property type="match status" value="1"/>
</dbReference>
<dbReference type="InterPro" id="IPR000315">
    <property type="entry name" value="Znf_B-box"/>
</dbReference>
<dbReference type="SUPFAM" id="SSF50891">
    <property type="entry name" value="Cyclophilin-like"/>
    <property type="match status" value="1"/>
</dbReference>
<dbReference type="PROSITE" id="PS50072">
    <property type="entry name" value="CSA_PPIASE_2"/>
    <property type="match status" value="1"/>
</dbReference>
<evidence type="ECO:0000256" key="2">
    <source>
        <dbReference type="ARBA" id="ARBA00022771"/>
    </source>
</evidence>
<dbReference type="InterPro" id="IPR029000">
    <property type="entry name" value="Cyclophilin-like_dom_sf"/>
</dbReference>
<feature type="domain" description="B box-type" evidence="7">
    <location>
        <begin position="99"/>
        <end position="140"/>
    </location>
</feature>
<keyword evidence="9" id="KW-1185">Reference proteome</keyword>
<dbReference type="GO" id="GO:0008270">
    <property type="term" value="F:zinc ion binding"/>
    <property type="evidence" value="ECO:0007669"/>
    <property type="project" value="UniProtKB-KW"/>
</dbReference>
<dbReference type="GO" id="GO:0005737">
    <property type="term" value="C:cytoplasm"/>
    <property type="evidence" value="ECO:0007669"/>
    <property type="project" value="TreeGrafter"/>
</dbReference>
<sequence length="554" mass="62465">MMDTKKDFEFEELIICGCCKQKFNETEFVPKELSCKHCFCLQCVKTTMLKGLEVYCINCWKRTELDEQSPETLRTQKSILSLIRHLANVKVNKSVDKERKGENCHTHGMPFSFWCYNCQQLLCRACGTQSDHMGHSIKSNNDARDHLISEVQVETIAIAKLMSEIQNLFGHKRQFLLRVLDACNTLKTQIELELNSGWTQNTNDLLQTNEALNSIKPSNLRTDDLYDLQLYLNRLEQVKQKVQNKYSEQFAHGQLEDIISSTNLLDFGMIKQSLSSLQSMALESCKSADLANPNTHIFFLANYCTAQLFTRYVLPKHVTQLVNGPEFGKNSPGNSSTTQYTTSLSSISSNEPVLITSQSSPPPAILNSVPSIRNVNTFPMFYFNIEVNGTSFGRLVIETRPDVAPKMSKNFEVLTVGDTNGCSYKGCSIFQCWDGESVITGDFELNNGRGGKSIYDESYFMPDDTKFPAVRGAVGMRRTQKRHDNMGMVGSQFRIILQEMRGFTAIFGHVVDGIDLVEKMASFGDQTGKPSKTFVISSCGIQSMFTLFLDFTQT</sequence>
<protein>
    <recommendedName>
        <fullName evidence="10">Peptidyl-prolyl cis-trans isomerase</fullName>
    </recommendedName>
</protein>
<dbReference type="Pfam" id="PF00643">
    <property type="entry name" value="zf-B_box"/>
    <property type="match status" value="1"/>
</dbReference>
<evidence type="ECO:0000313" key="9">
    <source>
        <dbReference type="Proteomes" id="UP001154329"/>
    </source>
</evidence>
<evidence type="ECO:0000256" key="1">
    <source>
        <dbReference type="ARBA" id="ARBA00022723"/>
    </source>
</evidence>
<evidence type="ECO:0000259" key="5">
    <source>
        <dbReference type="PROSITE" id="PS50072"/>
    </source>
</evidence>
<dbReference type="Gene3D" id="2.40.100.10">
    <property type="entry name" value="Cyclophilin-like"/>
    <property type="match status" value="1"/>
</dbReference>
<evidence type="ECO:0000259" key="6">
    <source>
        <dbReference type="PROSITE" id="PS50089"/>
    </source>
</evidence>
<dbReference type="GO" id="GO:0016018">
    <property type="term" value="F:cyclosporin A binding"/>
    <property type="evidence" value="ECO:0007669"/>
    <property type="project" value="TreeGrafter"/>
</dbReference>
<dbReference type="InterPro" id="IPR001841">
    <property type="entry name" value="Znf_RING"/>
</dbReference>
<dbReference type="PROSITE" id="PS00518">
    <property type="entry name" value="ZF_RING_1"/>
    <property type="match status" value="1"/>
</dbReference>
<evidence type="ECO:0008006" key="10">
    <source>
        <dbReference type="Google" id="ProtNLM"/>
    </source>
</evidence>
<name>A0A9P0IMX4_APHGO</name>
<gene>
    <name evidence="8" type="ORF">APHIGO_LOCUS482</name>
</gene>
<proteinExistence type="predicted"/>
<dbReference type="Gene3D" id="3.30.40.10">
    <property type="entry name" value="Zinc/RING finger domain, C3HC4 (zinc finger)"/>
    <property type="match status" value="1"/>
</dbReference>
<dbReference type="Pfam" id="PF00160">
    <property type="entry name" value="Pro_isomerase"/>
    <property type="match status" value="1"/>
</dbReference>
<dbReference type="PROSITE" id="PS50089">
    <property type="entry name" value="ZF_RING_2"/>
    <property type="match status" value="1"/>
</dbReference>
<reference evidence="8" key="1">
    <citation type="submission" date="2022-02" db="EMBL/GenBank/DDBJ databases">
        <authorList>
            <person name="King R."/>
        </authorList>
    </citation>
    <scope>NUCLEOTIDE SEQUENCE</scope>
</reference>
<evidence type="ECO:0000256" key="4">
    <source>
        <dbReference type="PROSITE-ProRule" id="PRU00024"/>
    </source>
</evidence>
<feature type="domain" description="PPIase cyclophilin-type" evidence="5">
    <location>
        <begin position="382"/>
        <end position="541"/>
    </location>
</feature>
<evidence type="ECO:0000256" key="3">
    <source>
        <dbReference type="ARBA" id="ARBA00022833"/>
    </source>
</evidence>
<dbReference type="AlphaFoldDB" id="A0A9P0IMX4"/>
<evidence type="ECO:0000259" key="7">
    <source>
        <dbReference type="PROSITE" id="PS50119"/>
    </source>
</evidence>
<dbReference type="PROSITE" id="PS50119">
    <property type="entry name" value="ZF_BBOX"/>
    <property type="match status" value="1"/>
</dbReference>
<dbReference type="Proteomes" id="UP001154329">
    <property type="component" value="Chromosome 1"/>
</dbReference>
<dbReference type="PANTHER" id="PTHR11071:SF577">
    <property type="entry name" value="PEPTIDYL-PROLYL CIS-TRANS ISOMERASE"/>
    <property type="match status" value="1"/>
</dbReference>
<evidence type="ECO:0000313" key="8">
    <source>
        <dbReference type="EMBL" id="CAH1708606.1"/>
    </source>
</evidence>
<dbReference type="FunFam" id="2.40.100.10:FF:000036">
    <property type="entry name" value="Peptidyl-prolyl cis-trans isomerase"/>
    <property type="match status" value="1"/>
</dbReference>